<reference evidence="2" key="1">
    <citation type="submission" date="2021-02" db="EMBL/GenBank/DDBJ databases">
        <authorList>
            <person name="Nowell W R."/>
        </authorList>
    </citation>
    <scope>NUCLEOTIDE SEQUENCE</scope>
</reference>
<protein>
    <submittedName>
        <fullName evidence="2">Uncharacterized protein</fullName>
    </submittedName>
</protein>
<gene>
    <name evidence="2" type="ORF">XAT740_LOCUS5360</name>
</gene>
<feature type="region of interest" description="Disordered" evidence="1">
    <location>
        <begin position="18"/>
        <end position="44"/>
    </location>
</feature>
<organism evidence="2 3">
    <name type="scientific">Adineta ricciae</name>
    <name type="common">Rotifer</name>
    <dbReference type="NCBI Taxonomy" id="249248"/>
    <lineage>
        <taxon>Eukaryota</taxon>
        <taxon>Metazoa</taxon>
        <taxon>Spiralia</taxon>
        <taxon>Gnathifera</taxon>
        <taxon>Rotifera</taxon>
        <taxon>Eurotatoria</taxon>
        <taxon>Bdelloidea</taxon>
        <taxon>Adinetida</taxon>
        <taxon>Adinetidae</taxon>
        <taxon>Adineta</taxon>
    </lineage>
</organism>
<evidence type="ECO:0000313" key="3">
    <source>
        <dbReference type="Proteomes" id="UP000663828"/>
    </source>
</evidence>
<dbReference type="AlphaFoldDB" id="A0A813WC49"/>
<evidence type="ECO:0000313" key="2">
    <source>
        <dbReference type="EMBL" id="CAF0848638.1"/>
    </source>
</evidence>
<proteinExistence type="predicted"/>
<dbReference type="Proteomes" id="UP000663828">
    <property type="component" value="Unassembled WGS sequence"/>
</dbReference>
<keyword evidence="3" id="KW-1185">Reference proteome</keyword>
<name>A0A813WC49_ADIRI</name>
<dbReference type="EMBL" id="CAJNOR010000230">
    <property type="protein sequence ID" value="CAF0848638.1"/>
    <property type="molecule type" value="Genomic_DNA"/>
</dbReference>
<accession>A0A813WC49</accession>
<comment type="caution">
    <text evidence="2">The sequence shown here is derived from an EMBL/GenBank/DDBJ whole genome shotgun (WGS) entry which is preliminary data.</text>
</comment>
<evidence type="ECO:0000256" key="1">
    <source>
        <dbReference type="SAM" id="MobiDB-lite"/>
    </source>
</evidence>
<sequence length="69" mass="7791">MNQPPRKPVMVRMLHNTSGRQNFRHVRPAYNNPSCQDAPTNPTDVIQQQTNDAIKAATENNSTDNKTTQ</sequence>
<feature type="region of interest" description="Disordered" evidence="1">
    <location>
        <begin position="50"/>
        <end position="69"/>
    </location>
</feature>
<feature type="compositionally biased region" description="Polar residues" evidence="1">
    <location>
        <begin position="31"/>
        <end position="44"/>
    </location>
</feature>